<comment type="catalytic activity">
    <reaction evidence="14">
        <text>5,6-dihydrouridine(47) in tRNA + NAD(+) = uridine(47) in tRNA + NADH + H(+)</text>
        <dbReference type="Rhea" id="RHEA:53364"/>
        <dbReference type="Rhea" id="RHEA-COMP:13539"/>
        <dbReference type="Rhea" id="RHEA-COMP:13540"/>
        <dbReference type="ChEBI" id="CHEBI:15378"/>
        <dbReference type="ChEBI" id="CHEBI:57540"/>
        <dbReference type="ChEBI" id="CHEBI:57945"/>
        <dbReference type="ChEBI" id="CHEBI:65315"/>
        <dbReference type="ChEBI" id="CHEBI:74443"/>
        <dbReference type="EC" id="1.3.1.89"/>
    </reaction>
    <physiologicalReaction direction="right-to-left" evidence="14">
        <dbReference type="Rhea" id="RHEA:53366"/>
    </physiologicalReaction>
</comment>
<keyword evidence="3 19" id="KW-0288">FMN</keyword>
<comment type="catalytic activity">
    <reaction evidence="17">
        <text>5,6-dihydrouridine(47) in tRNA + NADP(+) = uridine(47) in tRNA + NADPH + H(+)</text>
        <dbReference type="Rhea" id="RHEA:53360"/>
        <dbReference type="Rhea" id="RHEA-COMP:13539"/>
        <dbReference type="Rhea" id="RHEA-COMP:13540"/>
        <dbReference type="ChEBI" id="CHEBI:15378"/>
        <dbReference type="ChEBI" id="CHEBI:57783"/>
        <dbReference type="ChEBI" id="CHEBI:58349"/>
        <dbReference type="ChEBI" id="CHEBI:65315"/>
        <dbReference type="ChEBI" id="CHEBI:74443"/>
        <dbReference type="EC" id="1.3.1.89"/>
    </reaction>
    <physiologicalReaction direction="right-to-left" evidence="17">
        <dbReference type="Rhea" id="RHEA:53362"/>
    </physiologicalReaction>
</comment>
<evidence type="ECO:0000256" key="3">
    <source>
        <dbReference type="ARBA" id="ARBA00022643"/>
    </source>
</evidence>
<evidence type="ECO:0000256" key="11">
    <source>
        <dbReference type="ARBA" id="ARBA00023002"/>
    </source>
</evidence>
<evidence type="ECO:0000313" key="22">
    <source>
        <dbReference type="EnsemblMetazoa" id="SMAR003715-PA"/>
    </source>
</evidence>
<dbReference type="InterPro" id="IPR000571">
    <property type="entry name" value="Znf_CCCH"/>
</dbReference>
<keyword evidence="23" id="KW-1185">Reference proteome</keyword>
<evidence type="ECO:0000256" key="15">
    <source>
        <dbReference type="ARBA" id="ARBA00048342"/>
    </source>
</evidence>
<dbReference type="PANTHER" id="PTHR45846">
    <property type="entry name" value="TRNA-DIHYDROURIDINE(47) SYNTHASE [NAD(P)(+)]-LIKE"/>
    <property type="match status" value="1"/>
</dbReference>
<keyword evidence="12" id="KW-0520">NAD</keyword>
<evidence type="ECO:0000256" key="13">
    <source>
        <dbReference type="ARBA" id="ARBA00045365"/>
    </source>
</evidence>
<dbReference type="CDD" id="cd02801">
    <property type="entry name" value="DUS_like_FMN"/>
    <property type="match status" value="1"/>
</dbReference>
<feature type="zinc finger region" description="C3H1-type" evidence="18">
    <location>
        <begin position="72"/>
        <end position="100"/>
    </location>
</feature>
<accession>T1IRL7</accession>
<dbReference type="Pfam" id="PF25585">
    <property type="entry name" value="zf-CCCH_DUS3L"/>
    <property type="match status" value="2"/>
</dbReference>
<name>T1IRL7_STRMM</name>
<dbReference type="GO" id="GO:0006397">
    <property type="term" value="P:mRNA processing"/>
    <property type="evidence" value="ECO:0007669"/>
    <property type="project" value="UniProtKB-KW"/>
</dbReference>
<evidence type="ECO:0000259" key="21">
    <source>
        <dbReference type="PROSITE" id="PS50103"/>
    </source>
</evidence>
<dbReference type="InterPro" id="IPR018517">
    <property type="entry name" value="tRNA_hU_synthase_CS"/>
</dbReference>
<evidence type="ECO:0000256" key="17">
    <source>
        <dbReference type="ARBA" id="ARBA00049513"/>
    </source>
</evidence>
<evidence type="ECO:0000256" key="14">
    <source>
        <dbReference type="ARBA" id="ARBA00048266"/>
    </source>
</evidence>
<dbReference type="FunFam" id="3.20.20.70:FF:000067">
    <property type="entry name" value="tRNA-dihydrouridine(47) synthase [NAD(P)(+)]"/>
    <property type="match status" value="1"/>
</dbReference>
<dbReference type="PROSITE" id="PS01136">
    <property type="entry name" value="UPF0034"/>
    <property type="match status" value="1"/>
</dbReference>
<dbReference type="GO" id="GO:0106414">
    <property type="term" value="F:mRNA dihydrouridine synthase activity"/>
    <property type="evidence" value="ECO:0007669"/>
    <property type="project" value="RHEA"/>
</dbReference>
<keyword evidence="10" id="KW-0521">NADP</keyword>
<feature type="compositionally biased region" description="Basic and acidic residues" evidence="20">
    <location>
        <begin position="1"/>
        <end position="21"/>
    </location>
</feature>
<dbReference type="GO" id="GO:0050660">
    <property type="term" value="F:flavin adenine dinucleotide binding"/>
    <property type="evidence" value="ECO:0007669"/>
    <property type="project" value="UniProtKB-UniRule"/>
</dbReference>
<dbReference type="EC" id="1.3.1.-" evidence="19"/>
<evidence type="ECO:0000256" key="2">
    <source>
        <dbReference type="ARBA" id="ARBA00022630"/>
    </source>
</evidence>
<evidence type="ECO:0000256" key="10">
    <source>
        <dbReference type="ARBA" id="ARBA00022857"/>
    </source>
</evidence>
<keyword evidence="5 19" id="KW-0819">tRNA processing</keyword>
<dbReference type="InterPro" id="IPR013785">
    <property type="entry name" value="Aldolase_TIM"/>
</dbReference>
<evidence type="ECO:0000256" key="16">
    <source>
        <dbReference type="ARBA" id="ARBA00049447"/>
    </source>
</evidence>
<dbReference type="GO" id="GO:0003723">
    <property type="term" value="F:RNA binding"/>
    <property type="evidence" value="ECO:0007669"/>
    <property type="project" value="TreeGrafter"/>
</dbReference>
<evidence type="ECO:0000256" key="20">
    <source>
        <dbReference type="SAM" id="MobiDB-lite"/>
    </source>
</evidence>
<keyword evidence="2 19" id="KW-0285">Flavoprotein</keyword>
<dbReference type="Gene3D" id="4.10.1000.10">
    <property type="entry name" value="Zinc finger, CCCH-type"/>
    <property type="match status" value="1"/>
</dbReference>
<evidence type="ECO:0000313" key="23">
    <source>
        <dbReference type="Proteomes" id="UP000014500"/>
    </source>
</evidence>
<comment type="cofactor">
    <cofactor evidence="1 19">
        <name>FMN</name>
        <dbReference type="ChEBI" id="CHEBI:58210"/>
    </cofactor>
</comment>
<sequence length="578" mass="66182">MDSDLFKERMKSNDGEAKIKPEFVAPSHRPILSEDYTAEKDKRKCENESGNEPKKKRMRGQNKHRPIDSRIPREKKFCPALLSESECKFGDKCCYIHDVAKYIEEKPSDVGEECYLFKTYGKCPFSVTCRFAGQHLTSTHTNIINDELWANWKEKGNNFTNVLTKDLQFSLRKKGYDFSLANNTVKKVQKSMASNVKIEETNCEVDNHSGAVTDEGFIKLGPREIKKVNFNNQLYLAPLTTVGNLPFRRICKGFGADITCSEMALSLNLLQGQQSEWALVKRHECESIFGVQLSGAHADVLSRCGQLMDENCSIDFLDINVGCPIDLVYQKGAGCALMNRTRKFEEIVRSLKSFLKVPLTVKIRTGVHENKNTAHTLIPKLRDWGVNLISMHGRSREARYTKFADWDYINECAQLAQPIPLFGNGDVLSFEEYNYRLKDSSVDGIMIARGALVKPWLFTEIKEQRHWDISSSERLDILRNYVNFGLEHWGADTEGVEKTRRFLLEWLSFLHRYIPVGILERLPQRINERPPFYMGRDDLETLMASANCADWIKISELLLGPVSANFSFLPKHKANSFK</sequence>
<dbReference type="InterPro" id="IPR035587">
    <property type="entry name" value="DUS-like_FMN-bd"/>
</dbReference>
<dbReference type="GO" id="GO:0102265">
    <property type="term" value="F:tRNA-dihydrouridine47 synthase activity"/>
    <property type="evidence" value="ECO:0007669"/>
    <property type="project" value="UniProtKB-EC"/>
</dbReference>
<comment type="similarity">
    <text evidence="19">Belongs to the dus family. Dus3 subfamily.</text>
</comment>
<dbReference type="GO" id="GO:0008270">
    <property type="term" value="F:zinc ion binding"/>
    <property type="evidence" value="ECO:0007669"/>
    <property type="project" value="UniProtKB-KW"/>
</dbReference>
<evidence type="ECO:0000256" key="8">
    <source>
        <dbReference type="ARBA" id="ARBA00022771"/>
    </source>
</evidence>
<reference evidence="23" key="1">
    <citation type="submission" date="2011-05" db="EMBL/GenBank/DDBJ databases">
        <authorList>
            <person name="Richards S.R."/>
            <person name="Qu J."/>
            <person name="Jiang H."/>
            <person name="Jhangiani S.N."/>
            <person name="Agravi P."/>
            <person name="Goodspeed R."/>
            <person name="Gross S."/>
            <person name="Mandapat C."/>
            <person name="Jackson L."/>
            <person name="Mathew T."/>
            <person name="Pu L."/>
            <person name="Thornton R."/>
            <person name="Saada N."/>
            <person name="Wilczek-Boney K.B."/>
            <person name="Lee S."/>
            <person name="Kovar C."/>
            <person name="Wu Y."/>
            <person name="Scherer S.E."/>
            <person name="Worley K.C."/>
            <person name="Muzny D.M."/>
            <person name="Gibbs R."/>
        </authorList>
    </citation>
    <scope>NUCLEOTIDE SEQUENCE</scope>
    <source>
        <strain evidence="23">Brora</strain>
    </source>
</reference>
<evidence type="ECO:0000256" key="5">
    <source>
        <dbReference type="ARBA" id="ARBA00022694"/>
    </source>
</evidence>
<keyword evidence="7" id="KW-0677">Repeat</keyword>
<evidence type="ECO:0000256" key="9">
    <source>
        <dbReference type="ARBA" id="ARBA00022833"/>
    </source>
</evidence>
<evidence type="ECO:0000256" key="1">
    <source>
        <dbReference type="ARBA" id="ARBA00001917"/>
    </source>
</evidence>
<keyword evidence="4" id="KW-0507">mRNA processing</keyword>
<keyword evidence="6 18" id="KW-0479">Metal-binding</keyword>
<feature type="compositionally biased region" description="Basic and acidic residues" evidence="20">
    <location>
        <begin position="37"/>
        <end position="53"/>
    </location>
</feature>
<keyword evidence="8 18" id="KW-0863">Zinc-finger</keyword>
<evidence type="ECO:0000256" key="6">
    <source>
        <dbReference type="ARBA" id="ARBA00022723"/>
    </source>
</evidence>
<dbReference type="SUPFAM" id="SSF51395">
    <property type="entry name" value="FMN-linked oxidoreductases"/>
    <property type="match status" value="1"/>
</dbReference>
<evidence type="ECO:0000256" key="12">
    <source>
        <dbReference type="ARBA" id="ARBA00023027"/>
    </source>
</evidence>
<dbReference type="STRING" id="126957.T1IRL7"/>
<dbReference type="eggNOG" id="KOG2333">
    <property type="taxonomic scope" value="Eukaryota"/>
</dbReference>
<dbReference type="Proteomes" id="UP000014500">
    <property type="component" value="Unassembled WGS sequence"/>
</dbReference>
<organism evidence="22 23">
    <name type="scientific">Strigamia maritima</name>
    <name type="common">European centipede</name>
    <name type="synonym">Geophilus maritimus</name>
    <dbReference type="NCBI Taxonomy" id="126957"/>
    <lineage>
        <taxon>Eukaryota</taxon>
        <taxon>Metazoa</taxon>
        <taxon>Ecdysozoa</taxon>
        <taxon>Arthropoda</taxon>
        <taxon>Myriapoda</taxon>
        <taxon>Chilopoda</taxon>
        <taxon>Pleurostigmophora</taxon>
        <taxon>Geophilomorpha</taxon>
        <taxon>Linotaeniidae</taxon>
        <taxon>Strigamia</taxon>
    </lineage>
</organism>
<comment type="catalytic activity">
    <reaction evidence="16">
        <text>a 5,6-dihydrouridine in mRNA + NADP(+) = a uridine in mRNA + NADPH + H(+)</text>
        <dbReference type="Rhea" id="RHEA:69855"/>
        <dbReference type="Rhea" id="RHEA-COMP:14658"/>
        <dbReference type="Rhea" id="RHEA-COMP:17789"/>
        <dbReference type="ChEBI" id="CHEBI:15378"/>
        <dbReference type="ChEBI" id="CHEBI:57783"/>
        <dbReference type="ChEBI" id="CHEBI:58349"/>
        <dbReference type="ChEBI" id="CHEBI:65315"/>
        <dbReference type="ChEBI" id="CHEBI:74443"/>
    </reaction>
    <physiologicalReaction direction="right-to-left" evidence="16">
        <dbReference type="Rhea" id="RHEA:69857"/>
    </physiologicalReaction>
</comment>
<feature type="compositionally biased region" description="Basic residues" evidence="20">
    <location>
        <begin position="54"/>
        <end position="64"/>
    </location>
</feature>
<evidence type="ECO:0000256" key="18">
    <source>
        <dbReference type="PROSITE-ProRule" id="PRU00723"/>
    </source>
</evidence>
<dbReference type="AlphaFoldDB" id="T1IRL7"/>
<evidence type="ECO:0000256" key="4">
    <source>
        <dbReference type="ARBA" id="ARBA00022664"/>
    </source>
</evidence>
<keyword evidence="11 19" id="KW-0560">Oxidoreductase</keyword>
<dbReference type="PROSITE" id="PS50103">
    <property type="entry name" value="ZF_C3H1"/>
    <property type="match status" value="1"/>
</dbReference>
<dbReference type="PANTHER" id="PTHR45846:SF1">
    <property type="entry name" value="TRNA-DIHYDROURIDINE(47) SYNTHASE [NAD(P)(+)]-LIKE"/>
    <property type="match status" value="1"/>
</dbReference>
<dbReference type="PhylomeDB" id="T1IRL7"/>
<protein>
    <recommendedName>
        <fullName evidence="19">tRNA-dihydrouridine(47) synthase [NAD(P)(+)]</fullName>
        <ecNumber evidence="19">1.3.1.-</ecNumber>
    </recommendedName>
    <alternativeName>
        <fullName evidence="19">tRNA-dihydrouridine synthase 3</fullName>
    </alternativeName>
</protein>
<dbReference type="OMA" id="WSYIAEC"/>
<feature type="region of interest" description="Disordered" evidence="20">
    <location>
        <begin position="1"/>
        <end position="69"/>
    </location>
</feature>
<proteinExistence type="inferred from homology"/>
<keyword evidence="9 18" id="KW-0862">Zinc</keyword>
<dbReference type="Gene3D" id="3.20.20.70">
    <property type="entry name" value="Aldolase class I"/>
    <property type="match status" value="1"/>
</dbReference>
<reference evidence="22" key="2">
    <citation type="submission" date="2015-02" db="UniProtKB">
        <authorList>
            <consortium name="EnsemblMetazoa"/>
        </authorList>
    </citation>
    <scope>IDENTIFICATION</scope>
</reference>
<dbReference type="HOGENOM" id="CLU_013299_7_3_1"/>
<comment type="catalytic activity">
    <reaction evidence="15">
        <text>a 5,6-dihydrouridine in mRNA + NAD(+) = a uridine in mRNA + NADH + H(+)</text>
        <dbReference type="Rhea" id="RHEA:69851"/>
        <dbReference type="Rhea" id="RHEA-COMP:14658"/>
        <dbReference type="Rhea" id="RHEA-COMP:17789"/>
        <dbReference type="ChEBI" id="CHEBI:15378"/>
        <dbReference type="ChEBI" id="CHEBI:57540"/>
        <dbReference type="ChEBI" id="CHEBI:57945"/>
        <dbReference type="ChEBI" id="CHEBI:65315"/>
        <dbReference type="ChEBI" id="CHEBI:74443"/>
    </reaction>
    <physiologicalReaction direction="right-to-left" evidence="15">
        <dbReference type="Rhea" id="RHEA:69853"/>
    </physiologicalReaction>
</comment>
<dbReference type="EnsemblMetazoa" id="SMAR003715-RA">
    <property type="protein sequence ID" value="SMAR003715-PA"/>
    <property type="gene ID" value="SMAR003715"/>
</dbReference>
<evidence type="ECO:0000256" key="19">
    <source>
        <dbReference type="RuleBase" id="RU291113"/>
    </source>
</evidence>
<dbReference type="EMBL" id="JH431371">
    <property type="status" value="NOT_ANNOTATED_CDS"/>
    <property type="molecule type" value="Genomic_DNA"/>
</dbReference>
<feature type="domain" description="C3H1-type" evidence="21">
    <location>
        <begin position="72"/>
        <end position="100"/>
    </location>
</feature>
<evidence type="ECO:0000256" key="7">
    <source>
        <dbReference type="ARBA" id="ARBA00022737"/>
    </source>
</evidence>
<comment type="function">
    <text evidence="13">Catalyzes the synthesis of dihydrouridine, a modified base, in various RNAs, such as tRNAs, mRNAs and some long non-coding RNAs (lncRNAs). Mainly modifies the uridine in position 47 (U47) in the D-loop of most cytoplasmic tRNAs. Also able to mediate the formation of dihydrouridine in some mRNAs, thereby regulating their translation.</text>
</comment>
<dbReference type="Pfam" id="PF01207">
    <property type="entry name" value="Dus"/>
    <property type="match status" value="1"/>
</dbReference>